<dbReference type="Proteomes" id="UP000253472">
    <property type="component" value="Unassembled WGS sequence"/>
</dbReference>
<evidence type="ECO:0000256" key="7">
    <source>
        <dbReference type="ARBA" id="ARBA00047740"/>
    </source>
</evidence>
<evidence type="ECO:0000256" key="3">
    <source>
        <dbReference type="ARBA" id="ARBA00006345"/>
    </source>
</evidence>
<feature type="domain" description="mRNA triphosphatase Cet1-like" evidence="9">
    <location>
        <begin position="17"/>
        <end position="223"/>
    </location>
</feature>
<reference evidence="10 11" key="1">
    <citation type="submission" date="2018-06" db="EMBL/GenBank/DDBJ databases">
        <title>Whole genome sequencing of Candida tropicalis (genome annotated by CSBL at Korea University).</title>
        <authorList>
            <person name="Ahn J."/>
        </authorList>
    </citation>
    <scope>NUCLEOTIDE SEQUENCE [LARGE SCALE GENOMIC DNA]</scope>
    <source>
        <strain evidence="10 11">ATCC 20962</strain>
    </source>
</reference>
<evidence type="ECO:0000313" key="10">
    <source>
        <dbReference type="EMBL" id="RCK62216.1"/>
    </source>
</evidence>
<keyword evidence="6 8" id="KW-0539">Nucleus</keyword>
<dbReference type="EC" id="3.6.1.74" evidence="8"/>
<dbReference type="PANTHER" id="PTHR28118:SF1">
    <property type="entry name" value="POLYNUCLEOTIDE 5'-TRIPHOSPHATASE CTL1-RELATED"/>
    <property type="match status" value="1"/>
</dbReference>
<evidence type="ECO:0000256" key="4">
    <source>
        <dbReference type="ARBA" id="ARBA00022664"/>
    </source>
</evidence>
<dbReference type="InterPro" id="IPR040343">
    <property type="entry name" value="Cet1/Ctl1"/>
</dbReference>
<dbReference type="GO" id="GO:0140818">
    <property type="term" value="F:mRNA 5'-triphosphate monophosphatase activity"/>
    <property type="evidence" value="ECO:0007669"/>
    <property type="project" value="UniProtKB-EC"/>
</dbReference>
<dbReference type="SUPFAM" id="SSF55154">
    <property type="entry name" value="CYTH-like phosphatases"/>
    <property type="match status" value="1"/>
</dbReference>
<evidence type="ECO:0000256" key="8">
    <source>
        <dbReference type="RuleBase" id="RU367053"/>
    </source>
</evidence>
<keyword evidence="8" id="KW-0506">mRNA capping</keyword>
<dbReference type="Gene3D" id="3.20.100.10">
    <property type="entry name" value="mRNA triphosphatase Cet1-like"/>
    <property type="match status" value="1"/>
</dbReference>
<evidence type="ECO:0000256" key="5">
    <source>
        <dbReference type="ARBA" id="ARBA00022801"/>
    </source>
</evidence>
<accession>A0A367Y8K4</accession>
<sequence length="261" mass="30142">MSLEQLLDASSIQDKNTPITKEICNVFTSNLKKISPLRKTSYKIEVKFGQIVKKSSLKRVTLGTESKILPEKDTRFFKMQVDKELWTEIRRNLEALSEKDTAKYEVRREETRDLIYQNFGQNIRVSENLTDKDVKPRVSKKKQVRDILVSNPSSGYDFKFAIAEETLVLTDAGTVKESYEIDQIREKKRMIWKEKESLFDIKLTEVSDPSKPNSVKFELELEVDKNEVMTLIDNNDQASLEKLIVTVVDKPNWLNNAAATS</sequence>
<evidence type="ECO:0000256" key="1">
    <source>
        <dbReference type="ARBA" id="ARBA00001946"/>
    </source>
</evidence>
<comment type="similarity">
    <text evidence="3 8">Belongs to the fungal TPase family.</text>
</comment>
<evidence type="ECO:0000256" key="6">
    <source>
        <dbReference type="ARBA" id="ARBA00023242"/>
    </source>
</evidence>
<dbReference type="InterPro" id="IPR037009">
    <property type="entry name" value="mRNA_triPase_Cet1_sf"/>
</dbReference>
<dbReference type="InterPro" id="IPR033469">
    <property type="entry name" value="CYTH-like_dom_sf"/>
</dbReference>
<keyword evidence="4 8" id="KW-0507">mRNA processing</keyword>
<gene>
    <name evidence="10" type="primary">CET1_3</name>
    <name evidence="10" type="ORF">Cantr_08984</name>
</gene>
<dbReference type="AlphaFoldDB" id="A0A367Y8K4"/>
<keyword evidence="11" id="KW-1185">Reference proteome</keyword>
<comment type="cofactor">
    <cofactor evidence="1 8">
        <name>Mg(2+)</name>
        <dbReference type="ChEBI" id="CHEBI:18420"/>
    </cofactor>
</comment>
<dbReference type="PANTHER" id="PTHR28118">
    <property type="entry name" value="POLYNUCLEOTIDE 5'-TRIPHOSPHATASE-RELATED"/>
    <property type="match status" value="1"/>
</dbReference>
<proteinExistence type="inferred from homology"/>
<name>A0A367Y8K4_9ASCO</name>
<comment type="subcellular location">
    <subcellularLocation>
        <location evidence="2 8">Nucleus</location>
    </subcellularLocation>
</comment>
<dbReference type="OrthoDB" id="272147at2759"/>
<dbReference type="GO" id="GO:0004651">
    <property type="term" value="F:polynucleotide 5'-phosphatase activity"/>
    <property type="evidence" value="ECO:0007669"/>
    <property type="project" value="UniProtKB-UniRule"/>
</dbReference>
<dbReference type="STRING" id="5486.A0A367Y8K4"/>
<comment type="caution">
    <text evidence="10">The sequence shown here is derived from an EMBL/GenBank/DDBJ whole genome shotgun (WGS) entry which is preliminary data.</text>
</comment>
<evidence type="ECO:0000256" key="2">
    <source>
        <dbReference type="ARBA" id="ARBA00004123"/>
    </source>
</evidence>
<dbReference type="Pfam" id="PF02940">
    <property type="entry name" value="mRNA_triPase"/>
    <property type="match status" value="1"/>
</dbReference>
<evidence type="ECO:0000313" key="11">
    <source>
        <dbReference type="Proteomes" id="UP000253472"/>
    </source>
</evidence>
<keyword evidence="5 8" id="KW-0378">Hydrolase</keyword>
<comment type="subunit">
    <text evidence="8">Heterodimer. The mRNA-capping enzyme is composed of two separate chains alpha and beta, respectively a mRNA guanylyltransferase and an mRNA 5'-triphosphate monophosphatase.</text>
</comment>
<dbReference type="GO" id="GO:0006370">
    <property type="term" value="P:7-methylguanosine mRNA capping"/>
    <property type="evidence" value="ECO:0007669"/>
    <property type="project" value="UniProtKB-UniRule"/>
</dbReference>
<comment type="function">
    <text evidence="8">First step of mRNA capping. Converts the 5'-triphosphate end of a nascent mRNA chain into a diphosphate end.</text>
</comment>
<dbReference type="GO" id="GO:0031533">
    <property type="term" value="C:mRNA capping enzyme complex"/>
    <property type="evidence" value="ECO:0007669"/>
    <property type="project" value="UniProtKB-UniRule"/>
</dbReference>
<evidence type="ECO:0000259" key="9">
    <source>
        <dbReference type="Pfam" id="PF02940"/>
    </source>
</evidence>
<comment type="catalytic activity">
    <reaction evidence="7">
        <text>a 5'-end triphospho-ribonucleoside in mRNA + H2O = a 5'-end diphospho-ribonucleoside in mRNA + phosphate + H(+)</text>
        <dbReference type="Rhea" id="RHEA:67004"/>
        <dbReference type="Rhea" id="RHEA-COMP:17164"/>
        <dbReference type="Rhea" id="RHEA-COMP:17165"/>
        <dbReference type="ChEBI" id="CHEBI:15377"/>
        <dbReference type="ChEBI" id="CHEBI:15378"/>
        <dbReference type="ChEBI" id="CHEBI:43474"/>
        <dbReference type="ChEBI" id="CHEBI:167616"/>
        <dbReference type="ChEBI" id="CHEBI:167618"/>
        <dbReference type="EC" id="3.6.1.74"/>
    </reaction>
    <physiologicalReaction direction="left-to-right" evidence="7">
        <dbReference type="Rhea" id="RHEA:67005"/>
    </physiologicalReaction>
</comment>
<protein>
    <recommendedName>
        <fullName evidence="8">mRNA-capping enzyme subunit beta</fullName>
        <ecNumber evidence="8">3.6.1.74</ecNumber>
    </recommendedName>
    <alternativeName>
        <fullName evidence="8">mRNA 5'-phosphatase</fullName>
    </alternativeName>
    <alternativeName>
        <fullName evidence="8">mRNA 5'-triphosphate monophosphatase</fullName>
    </alternativeName>
</protein>
<dbReference type="CDD" id="cd07470">
    <property type="entry name" value="CYTH-like_mRNA_RTPase"/>
    <property type="match status" value="1"/>
</dbReference>
<dbReference type="InterPro" id="IPR004206">
    <property type="entry name" value="mRNA_triPase_Cet1"/>
</dbReference>
<organism evidence="10 11">
    <name type="scientific">Candida viswanathii</name>
    <dbReference type="NCBI Taxonomy" id="5486"/>
    <lineage>
        <taxon>Eukaryota</taxon>
        <taxon>Fungi</taxon>
        <taxon>Dikarya</taxon>
        <taxon>Ascomycota</taxon>
        <taxon>Saccharomycotina</taxon>
        <taxon>Pichiomycetes</taxon>
        <taxon>Debaryomycetaceae</taxon>
        <taxon>Candida/Lodderomyces clade</taxon>
        <taxon>Candida</taxon>
    </lineage>
</organism>
<dbReference type="EMBL" id="QLNQ01000025">
    <property type="protein sequence ID" value="RCK62216.1"/>
    <property type="molecule type" value="Genomic_DNA"/>
</dbReference>